<accession>A0A3E1NQK7</accession>
<name>A0A3E1NQK7_9BACT</name>
<keyword evidence="3" id="KW-1185">Reference proteome</keyword>
<keyword evidence="1" id="KW-0472">Membrane</keyword>
<evidence type="ECO:0000313" key="2">
    <source>
        <dbReference type="EMBL" id="RFM30078.1"/>
    </source>
</evidence>
<reference evidence="2 3" key="1">
    <citation type="submission" date="2018-08" db="EMBL/GenBank/DDBJ databases">
        <title>Chitinophagaceae sp. K23C18032701, a novel bacterium isolated from forest soil.</title>
        <authorList>
            <person name="Wang C."/>
        </authorList>
    </citation>
    <scope>NUCLEOTIDE SEQUENCE [LARGE SCALE GENOMIC DNA]</scope>
    <source>
        <strain evidence="2 3">K23C18032701</strain>
    </source>
</reference>
<protein>
    <submittedName>
        <fullName evidence="2">Uncharacterized protein</fullName>
    </submittedName>
</protein>
<proteinExistence type="predicted"/>
<evidence type="ECO:0000313" key="3">
    <source>
        <dbReference type="Proteomes" id="UP000261284"/>
    </source>
</evidence>
<dbReference type="OrthoDB" id="680456at2"/>
<dbReference type="Proteomes" id="UP000261284">
    <property type="component" value="Unassembled WGS sequence"/>
</dbReference>
<dbReference type="EMBL" id="QTJU01000001">
    <property type="protein sequence ID" value="RFM30078.1"/>
    <property type="molecule type" value="Genomic_DNA"/>
</dbReference>
<feature type="transmembrane region" description="Helical" evidence="1">
    <location>
        <begin position="97"/>
        <end position="120"/>
    </location>
</feature>
<sequence length="185" mass="21277">MNTEHIEIVMNEFSEELKTTNKAVVDMATAFNTLQHKIAGFEEKLANQHLTASADMAPIQDIVKKGMTDALLIAARQPKSLTKKFQILLFPEQDAKLFYKIVFGCWFLLVVIALAIGDIYKLGSQWIEKEKAIEIVLRQQENAHIVKAWHNLYQRSKKSFRIKMDQIIVRNTMQSEDTLVKIDNN</sequence>
<dbReference type="AlphaFoldDB" id="A0A3E1NQK7"/>
<organism evidence="2 3">
    <name type="scientific">Deminuibacter soli</name>
    <dbReference type="NCBI Taxonomy" id="2291815"/>
    <lineage>
        <taxon>Bacteria</taxon>
        <taxon>Pseudomonadati</taxon>
        <taxon>Bacteroidota</taxon>
        <taxon>Chitinophagia</taxon>
        <taxon>Chitinophagales</taxon>
        <taxon>Chitinophagaceae</taxon>
        <taxon>Deminuibacter</taxon>
    </lineage>
</organism>
<gene>
    <name evidence="2" type="ORF">DXN05_03645</name>
</gene>
<keyword evidence="1" id="KW-0812">Transmembrane</keyword>
<evidence type="ECO:0000256" key="1">
    <source>
        <dbReference type="SAM" id="Phobius"/>
    </source>
</evidence>
<keyword evidence="1" id="KW-1133">Transmembrane helix</keyword>
<dbReference type="RefSeq" id="WP_116845834.1">
    <property type="nucleotide sequence ID" value="NZ_QTJU01000001.1"/>
</dbReference>
<comment type="caution">
    <text evidence="2">The sequence shown here is derived from an EMBL/GenBank/DDBJ whole genome shotgun (WGS) entry which is preliminary data.</text>
</comment>